<gene>
    <name evidence="2" type="ORF">EMH_0071910</name>
</gene>
<dbReference type="InterPro" id="IPR016197">
    <property type="entry name" value="Chromo-like_dom_sf"/>
</dbReference>
<sequence length="189" mass="20704">MIGENPFTATDIDVVDGRVPSVTPLMTKFFRRLCNRAQGHSISSEPSSSRNFMLILDRARDPTMQAGDAAVGWLPVSDSQGNFSDAYKGECITEQQAAGETSKYLLQWRGVSEDHATREPAERLRGSPALLHAWRRRLARAPASALLHGRRPTCAALKAAPSQPPRGPLYARGCATRFRNKGEFLIAGN</sequence>
<organism evidence="2 3">
    <name type="scientific">Eimeria mitis</name>
    <dbReference type="NCBI Taxonomy" id="44415"/>
    <lineage>
        <taxon>Eukaryota</taxon>
        <taxon>Sar</taxon>
        <taxon>Alveolata</taxon>
        <taxon>Apicomplexa</taxon>
        <taxon>Conoidasida</taxon>
        <taxon>Coccidia</taxon>
        <taxon>Eucoccidiorida</taxon>
        <taxon>Eimeriorina</taxon>
        <taxon>Eimeriidae</taxon>
        <taxon>Eimeria</taxon>
    </lineage>
</organism>
<dbReference type="InterPro" id="IPR000953">
    <property type="entry name" value="Chromo/chromo_shadow_dom"/>
</dbReference>
<dbReference type="Pfam" id="PF00385">
    <property type="entry name" value="Chromo"/>
    <property type="match status" value="1"/>
</dbReference>
<dbReference type="Proteomes" id="UP000030744">
    <property type="component" value="Unassembled WGS sequence"/>
</dbReference>
<dbReference type="PROSITE" id="PS50013">
    <property type="entry name" value="CHROMO_2"/>
    <property type="match status" value="1"/>
</dbReference>
<reference evidence="2" key="1">
    <citation type="submission" date="2013-10" db="EMBL/GenBank/DDBJ databases">
        <title>Genomic analysis of the causative agents of coccidiosis in chickens.</title>
        <authorList>
            <person name="Reid A.J."/>
            <person name="Blake D."/>
            <person name="Billington K."/>
            <person name="Browne H."/>
            <person name="Dunn M."/>
            <person name="Hung S."/>
            <person name="Kawahara F."/>
            <person name="Miranda-Saavedra D."/>
            <person name="Mourier T."/>
            <person name="Nagra H."/>
            <person name="Otto T.D."/>
            <person name="Rawlings N."/>
            <person name="Sanchez A."/>
            <person name="Sanders M."/>
            <person name="Subramaniam C."/>
            <person name="Tay Y."/>
            <person name="Dear P."/>
            <person name="Doerig C."/>
            <person name="Gruber A."/>
            <person name="Parkinson J."/>
            <person name="Shirley M."/>
            <person name="Wan K.L."/>
            <person name="Berriman M."/>
            <person name="Tomley F."/>
            <person name="Pain A."/>
        </authorList>
    </citation>
    <scope>NUCLEOTIDE SEQUENCE [LARGE SCALE GENOMIC DNA]</scope>
    <source>
        <strain evidence="2">Houghton</strain>
    </source>
</reference>
<keyword evidence="3" id="KW-1185">Reference proteome</keyword>
<evidence type="ECO:0000313" key="3">
    <source>
        <dbReference type="Proteomes" id="UP000030744"/>
    </source>
</evidence>
<dbReference type="Gene3D" id="2.40.50.40">
    <property type="match status" value="1"/>
</dbReference>
<dbReference type="VEuPathDB" id="ToxoDB:EMH_0071910"/>
<proteinExistence type="predicted"/>
<name>U6KFW8_9EIME</name>
<dbReference type="InterPro" id="IPR023780">
    <property type="entry name" value="Chromo_domain"/>
</dbReference>
<evidence type="ECO:0000313" key="2">
    <source>
        <dbReference type="EMBL" id="CDJ35157.1"/>
    </source>
</evidence>
<dbReference type="GeneID" id="25381697"/>
<accession>U6KFW8</accession>
<dbReference type="SUPFAM" id="SSF54160">
    <property type="entry name" value="Chromo domain-like"/>
    <property type="match status" value="1"/>
</dbReference>
<reference evidence="2" key="2">
    <citation type="submission" date="2013-10" db="EMBL/GenBank/DDBJ databases">
        <authorList>
            <person name="Aslett M."/>
        </authorList>
    </citation>
    <scope>NUCLEOTIDE SEQUENCE [LARGE SCALE GENOMIC DNA]</scope>
    <source>
        <strain evidence="2">Houghton</strain>
    </source>
</reference>
<feature type="domain" description="Chromo" evidence="1">
    <location>
        <begin position="87"/>
        <end position="137"/>
    </location>
</feature>
<dbReference type="AlphaFoldDB" id="U6KFW8"/>
<dbReference type="RefSeq" id="XP_013357719.1">
    <property type="nucleotide sequence ID" value="XM_013502265.1"/>
</dbReference>
<evidence type="ECO:0000259" key="1">
    <source>
        <dbReference type="PROSITE" id="PS50013"/>
    </source>
</evidence>
<protein>
    <recommendedName>
        <fullName evidence="1">Chromo domain-containing protein</fullName>
    </recommendedName>
</protein>
<dbReference type="EMBL" id="HG687842">
    <property type="protein sequence ID" value="CDJ35157.1"/>
    <property type="molecule type" value="Genomic_DNA"/>
</dbReference>